<keyword evidence="3" id="KW-1185">Reference proteome</keyword>
<dbReference type="Pfam" id="PF10210">
    <property type="entry name" value="MRP-S32"/>
    <property type="match status" value="1"/>
</dbReference>
<dbReference type="CDD" id="cd00590">
    <property type="entry name" value="RRM_SF"/>
    <property type="match status" value="1"/>
</dbReference>
<dbReference type="InterPro" id="IPR019346">
    <property type="entry name" value="Ribosomal_mL42"/>
</dbReference>
<protein>
    <submittedName>
        <fullName evidence="4">Large ribosomal subunit protein mL42</fullName>
    </submittedName>
</protein>
<feature type="domain" description="RRM" evidence="2">
    <location>
        <begin position="156"/>
        <end position="222"/>
    </location>
</feature>
<evidence type="ECO:0000256" key="1">
    <source>
        <dbReference type="SAM" id="MobiDB-lite"/>
    </source>
</evidence>
<feature type="compositionally biased region" description="Basic and acidic residues" evidence="1">
    <location>
        <begin position="327"/>
        <end position="337"/>
    </location>
</feature>
<feature type="region of interest" description="Disordered" evidence="1">
    <location>
        <begin position="327"/>
        <end position="365"/>
    </location>
</feature>
<dbReference type="Pfam" id="PF00076">
    <property type="entry name" value="RRM_1"/>
    <property type="match status" value="1"/>
</dbReference>
<evidence type="ECO:0000313" key="3">
    <source>
        <dbReference type="Proteomes" id="UP000887560"/>
    </source>
</evidence>
<name>A0A915PD05_9BILA</name>
<dbReference type="InterPro" id="IPR035979">
    <property type="entry name" value="RBD_domain_sf"/>
</dbReference>
<sequence length="595" mass="69692">MDYQKESNTESVEETSSKEQINKTTKRNVAKKRRRPRTKALRCQLKDLLEKTLLGKEQRLPDDLFSTLNDGILAAPISSIFSQLQLIFPKLPISKFEQLSPLALKSVSKITRIFRITDKLPTKNEQKEEEFLNEQLWLLINPKQRSQHEERTVYDNLPLNCTHSLLERRCKQFGSVVNILLPQTKRIQRRIFQSSNVNSIQHSGFAFVQFASRTAAKRFCKRYQLNSRLKRTHHSHGHRHKKSKLFLNKQNLCNSEIGDELMKDCSDEKIGENKKEEIQPILTQPDERATNLTSFIVPQVPSLTEISRTRMRSQSVAESIMSVDESGKETDLEEKQNENILQKGIKKHRRRRKPRKTPTTNNKTSNHIFSLTSLFRHIQQYKEVRTNYLKLKKEKMAAIKIKIKENKQKETMSKENNTDKNEENIKINNNVRKRIKKTKKRKRGIRRLMDAAELMSNPASKLWQTVVCKNGVVAAWHPSIPFPYGHSRPIDLTQIEEQKKKFLQNIQKYKDSTEPIKEKGPSDLELREIFYTNMQEWRPRYRETRLYKAAGPRELKSVPSSKMGVLSSPIFNKIGNSKNEENKEIEFKENNKFIE</sequence>
<reference evidence="4" key="1">
    <citation type="submission" date="2022-11" db="UniProtKB">
        <authorList>
            <consortium name="WormBaseParasite"/>
        </authorList>
    </citation>
    <scope>IDENTIFICATION</scope>
</reference>
<dbReference type="AlphaFoldDB" id="A0A915PD05"/>
<accession>A0A915PD05</accession>
<evidence type="ECO:0000313" key="4">
    <source>
        <dbReference type="WBParaSite" id="scf7180000424290.g12717"/>
    </source>
</evidence>
<dbReference type="InterPro" id="IPR000504">
    <property type="entry name" value="RRM_dom"/>
</dbReference>
<feature type="compositionally biased region" description="Basic residues" evidence="1">
    <location>
        <begin position="344"/>
        <end position="356"/>
    </location>
</feature>
<feature type="region of interest" description="Disordered" evidence="1">
    <location>
        <begin position="1"/>
        <end position="36"/>
    </location>
</feature>
<proteinExistence type="predicted"/>
<evidence type="ECO:0000259" key="2">
    <source>
        <dbReference type="Pfam" id="PF00076"/>
    </source>
</evidence>
<feature type="compositionally biased region" description="Basic residues" evidence="1">
    <location>
        <begin position="24"/>
        <end position="36"/>
    </location>
</feature>
<dbReference type="SUPFAM" id="SSF54928">
    <property type="entry name" value="RNA-binding domain, RBD"/>
    <property type="match status" value="1"/>
</dbReference>
<organism evidence="3 4">
    <name type="scientific">Meloidogyne floridensis</name>
    <dbReference type="NCBI Taxonomy" id="298350"/>
    <lineage>
        <taxon>Eukaryota</taxon>
        <taxon>Metazoa</taxon>
        <taxon>Ecdysozoa</taxon>
        <taxon>Nematoda</taxon>
        <taxon>Chromadorea</taxon>
        <taxon>Rhabditida</taxon>
        <taxon>Tylenchina</taxon>
        <taxon>Tylenchomorpha</taxon>
        <taxon>Tylenchoidea</taxon>
        <taxon>Meloidogynidae</taxon>
        <taxon>Meloidogyninae</taxon>
        <taxon>Meloidogyne</taxon>
    </lineage>
</organism>
<dbReference type="Gene3D" id="3.30.70.330">
    <property type="match status" value="1"/>
</dbReference>
<dbReference type="WBParaSite" id="scf7180000424290.g12717">
    <property type="protein sequence ID" value="scf7180000424290.g12717"/>
    <property type="gene ID" value="scf7180000424290.g12717"/>
</dbReference>
<dbReference type="Proteomes" id="UP000887560">
    <property type="component" value="Unplaced"/>
</dbReference>
<dbReference type="InterPro" id="IPR012677">
    <property type="entry name" value="Nucleotide-bd_a/b_plait_sf"/>
</dbReference>
<dbReference type="GO" id="GO:0003723">
    <property type="term" value="F:RNA binding"/>
    <property type="evidence" value="ECO:0007669"/>
    <property type="project" value="InterPro"/>
</dbReference>